<dbReference type="AlphaFoldDB" id="W2SRG3"/>
<dbReference type="Proteomes" id="UP000053676">
    <property type="component" value="Unassembled WGS sequence"/>
</dbReference>
<keyword evidence="2" id="KW-1185">Reference proteome</keyword>
<dbReference type="EMBL" id="KI668834">
    <property type="protein sequence ID" value="ETN71262.1"/>
    <property type="molecule type" value="Genomic_DNA"/>
</dbReference>
<proteinExistence type="predicted"/>
<organism evidence="1 2">
    <name type="scientific">Necator americanus</name>
    <name type="common">Human hookworm</name>
    <dbReference type="NCBI Taxonomy" id="51031"/>
    <lineage>
        <taxon>Eukaryota</taxon>
        <taxon>Metazoa</taxon>
        <taxon>Ecdysozoa</taxon>
        <taxon>Nematoda</taxon>
        <taxon>Chromadorea</taxon>
        <taxon>Rhabditida</taxon>
        <taxon>Rhabditina</taxon>
        <taxon>Rhabditomorpha</taxon>
        <taxon>Strongyloidea</taxon>
        <taxon>Ancylostomatidae</taxon>
        <taxon>Bunostominae</taxon>
        <taxon>Necator</taxon>
    </lineage>
</organism>
<evidence type="ECO:0000313" key="2">
    <source>
        <dbReference type="Proteomes" id="UP000053676"/>
    </source>
</evidence>
<sequence length="59" mass="6631">MEHNCPATVCTDVVCYVIIDIMVAVHGTHIDNVSQPQLLLFLRSIEEHLPLGQDNLVFQ</sequence>
<accession>W2SRG3</accession>
<evidence type="ECO:0000313" key="1">
    <source>
        <dbReference type="EMBL" id="ETN71262.1"/>
    </source>
</evidence>
<gene>
    <name evidence="1" type="ORF">NECAME_14316</name>
</gene>
<protein>
    <submittedName>
        <fullName evidence="1">Uncharacterized protein</fullName>
    </submittedName>
</protein>
<name>W2SRG3_NECAM</name>
<reference evidence="2" key="1">
    <citation type="journal article" date="2014" name="Nat. Genet.">
        <title>Genome of the human hookworm Necator americanus.</title>
        <authorList>
            <person name="Tang Y.T."/>
            <person name="Gao X."/>
            <person name="Rosa B.A."/>
            <person name="Abubucker S."/>
            <person name="Hallsworth-Pepin K."/>
            <person name="Martin J."/>
            <person name="Tyagi R."/>
            <person name="Heizer E."/>
            <person name="Zhang X."/>
            <person name="Bhonagiri-Palsikar V."/>
            <person name="Minx P."/>
            <person name="Warren W.C."/>
            <person name="Wang Q."/>
            <person name="Zhan B."/>
            <person name="Hotez P.J."/>
            <person name="Sternberg P.W."/>
            <person name="Dougall A."/>
            <person name="Gaze S.T."/>
            <person name="Mulvenna J."/>
            <person name="Sotillo J."/>
            <person name="Ranganathan S."/>
            <person name="Rabelo E.M."/>
            <person name="Wilson R.K."/>
            <person name="Felgner P.L."/>
            <person name="Bethony J."/>
            <person name="Hawdon J.M."/>
            <person name="Gasser R.B."/>
            <person name="Loukas A."/>
            <person name="Mitreva M."/>
        </authorList>
    </citation>
    <scope>NUCLEOTIDE SEQUENCE [LARGE SCALE GENOMIC DNA]</scope>
</reference>
<dbReference type="KEGG" id="nai:NECAME_14316"/>